<accession>A0A444UJM3</accession>
<protein>
    <submittedName>
        <fullName evidence="2">Uncharacterized protein</fullName>
    </submittedName>
</protein>
<comment type="caution">
    <text evidence="2">The sequence shown here is derived from an EMBL/GenBank/DDBJ whole genome shotgun (WGS) entry which is preliminary data.</text>
</comment>
<evidence type="ECO:0000313" key="3">
    <source>
        <dbReference type="Proteomes" id="UP000289886"/>
    </source>
</evidence>
<dbReference type="AlphaFoldDB" id="A0A444UJM3"/>
<reference evidence="2 3" key="1">
    <citation type="submission" date="2019-01" db="EMBL/GenBank/DDBJ databases">
        <title>Draft Genome and Complete Hox-Cluster Characterization of the Sterlet Sturgeon (Acipenser ruthenus).</title>
        <authorList>
            <person name="Wei Q."/>
        </authorList>
    </citation>
    <scope>NUCLEOTIDE SEQUENCE [LARGE SCALE GENOMIC DNA]</scope>
    <source>
        <strain evidence="2">WHYD16114868_AA</strain>
        <tissue evidence="2">Blood</tissue>
    </source>
</reference>
<dbReference type="EMBL" id="SCEB01214448">
    <property type="protein sequence ID" value="RXM35308.1"/>
    <property type="molecule type" value="Genomic_DNA"/>
</dbReference>
<proteinExistence type="predicted"/>
<gene>
    <name evidence="2" type="ORF">EOD39_0939</name>
</gene>
<sequence>MVAYTVPNCDLSLLDTLGKKKDKKEKKEKKEKGKGEHKKKDKGKGKGHDHIPRFIIAVLMLDLNTRFMFRSVAPVNSASQNKRID</sequence>
<feature type="region of interest" description="Disordered" evidence="1">
    <location>
        <begin position="17"/>
        <end position="48"/>
    </location>
</feature>
<evidence type="ECO:0000313" key="2">
    <source>
        <dbReference type="EMBL" id="RXM35308.1"/>
    </source>
</evidence>
<dbReference type="Proteomes" id="UP000289886">
    <property type="component" value="Unassembled WGS sequence"/>
</dbReference>
<organism evidence="2 3">
    <name type="scientific">Acipenser ruthenus</name>
    <name type="common">Sterlet sturgeon</name>
    <dbReference type="NCBI Taxonomy" id="7906"/>
    <lineage>
        <taxon>Eukaryota</taxon>
        <taxon>Metazoa</taxon>
        <taxon>Chordata</taxon>
        <taxon>Craniata</taxon>
        <taxon>Vertebrata</taxon>
        <taxon>Euteleostomi</taxon>
        <taxon>Actinopterygii</taxon>
        <taxon>Chondrostei</taxon>
        <taxon>Acipenseriformes</taxon>
        <taxon>Acipenseridae</taxon>
        <taxon>Acipenser</taxon>
    </lineage>
</organism>
<evidence type="ECO:0000256" key="1">
    <source>
        <dbReference type="SAM" id="MobiDB-lite"/>
    </source>
</evidence>
<keyword evidence="3" id="KW-1185">Reference proteome</keyword>
<name>A0A444UJM3_ACIRT</name>